<protein>
    <submittedName>
        <fullName evidence="1">Uncharacterized protein</fullName>
    </submittedName>
</protein>
<organism evidence="1">
    <name type="scientific">marine sediment metagenome</name>
    <dbReference type="NCBI Taxonomy" id="412755"/>
    <lineage>
        <taxon>unclassified sequences</taxon>
        <taxon>metagenomes</taxon>
        <taxon>ecological metagenomes</taxon>
    </lineage>
</organism>
<accession>A0A0F9KWW3</accession>
<comment type="caution">
    <text evidence="1">The sequence shown here is derived from an EMBL/GenBank/DDBJ whole genome shotgun (WGS) entry which is preliminary data.</text>
</comment>
<proteinExistence type="predicted"/>
<reference evidence="1" key="1">
    <citation type="journal article" date="2015" name="Nature">
        <title>Complex archaea that bridge the gap between prokaryotes and eukaryotes.</title>
        <authorList>
            <person name="Spang A."/>
            <person name="Saw J.H."/>
            <person name="Jorgensen S.L."/>
            <person name="Zaremba-Niedzwiedzka K."/>
            <person name="Martijn J."/>
            <person name="Lind A.E."/>
            <person name="van Eijk R."/>
            <person name="Schleper C."/>
            <person name="Guy L."/>
            <person name="Ettema T.J."/>
        </authorList>
    </citation>
    <scope>NUCLEOTIDE SEQUENCE</scope>
</reference>
<evidence type="ECO:0000313" key="1">
    <source>
        <dbReference type="EMBL" id="KKM86829.1"/>
    </source>
</evidence>
<name>A0A0F9KWW3_9ZZZZ</name>
<gene>
    <name evidence="1" type="ORF">LCGC14_1275000</name>
</gene>
<dbReference type="EMBL" id="LAZR01007193">
    <property type="protein sequence ID" value="KKM86829.1"/>
    <property type="molecule type" value="Genomic_DNA"/>
</dbReference>
<sequence length="116" mass="12705">MSKYTKGPWKVANEHDGVHAGTHTRIYNDDGMFIAKTTVQDGRGRMERKRVEANAQLISAAPELLEACKTMLVATDFNAPLPKGHSGQEAYLNVVAKPRVEQAIAKAEGLSEKREG</sequence>
<dbReference type="AlphaFoldDB" id="A0A0F9KWW3"/>